<evidence type="ECO:0000256" key="1">
    <source>
        <dbReference type="SAM" id="MobiDB-lite"/>
    </source>
</evidence>
<organism evidence="2">
    <name type="scientific">Eremomyces bilateralis CBS 781.70</name>
    <dbReference type="NCBI Taxonomy" id="1392243"/>
    <lineage>
        <taxon>Eukaryota</taxon>
        <taxon>Fungi</taxon>
        <taxon>Dikarya</taxon>
        <taxon>Ascomycota</taxon>
        <taxon>Pezizomycotina</taxon>
        <taxon>Dothideomycetes</taxon>
        <taxon>Dothideomycetes incertae sedis</taxon>
        <taxon>Eremomycetales</taxon>
        <taxon>Eremomycetaceae</taxon>
        <taxon>Eremomyces</taxon>
    </lineage>
</organism>
<protein>
    <submittedName>
        <fullName evidence="2 4">Uncharacterized protein</fullName>
    </submittedName>
</protein>
<keyword evidence="3" id="KW-1185">Reference proteome</keyword>
<proteinExistence type="predicted"/>
<reference evidence="4" key="3">
    <citation type="submission" date="2025-04" db="UniProtKB">
        <authorList>
            <consortium name="RefSeq"/>
        </authorList>
    </citation>
    <scope>IDENTIFICATION</scope>
    <source>
        <strain evidence="4">CBS 781.70</strain>
    </source>
</reference>
<dbReference type="EMBL" id="ML975187">
    <property type="protein sequence ID" value="KAF1808239.1"/>
    <property type="molecule type" value="Genomic_DNA"/>
</dbReference>
<evidence type="ECO:0000313" key="4">
    <source>
        <dbReference type="RefSeq" id="XP_033529870.1"/>
    </source>
</evidence>
<evidence type="ECO:0000313" key="2">
    <source>
        <dbReference type="EMBL" id="KAF1808239.1"/>
    </source>
</evidence>
<feature type="non-terminal residue" evidence="2">
    <location>
        <position position="1"/>
    </location>
</feature>
<reference evidence="2 4" key="1">
    <citation type="submission" date="2020-01" db="EMBL/GenBank/DDBJ databases">
        <authorList>
            <consortium name="DOE Joint Genome Institute"/>
            <person name="Haridas S."/>
            <person name="Albert R."/>
            <person name="Binder M."/>
            <person name="Bloem J."/>
            <person name="Labutti K."/>
            <person name="Salamov A."/>
            <person name="Andreopoulos B."/>
            <person name="Baker S.E."/>
            <person name="Barry K."/>
            <person name="Bills G."/>
            <person name="Bluhm B.H."/>
            <person name="Cannon C."/>
            <person name="Castanera R."/>
            <person name="Culley D.E."/>
            <person name="Daum C."/>
            <person name="Ezra D."/>
            <person name="Gonzalez J.B."/>
            <person name="Henrissat B."/>
            <person name="Kuo A."/>
            <person name="Liang C."/>
            <person name="Lipzen A."/>
            <person name="Lutzoni F."/>
            <person name="Magnuson J."/>
            <person name="Mondo S."/>
            <person name="Nolan M."/>
            <person name="Ohm R."/>
            <person name="Pangilinan J."/>
            <person name="Park H.-J."/>
            <person name="Ramirez L."/>
            <person name="Alfaro M."/>
            <person name="Sun H."/>
            <person name="Tritt A."/>
            <person name="Yoshinaga Y."/>
            <person name="Zwiers L.-H."/>
            <person name="Turgeon B.G."/>
            <person name="Goodwin S.B."/>
            <person name="Spatafora J.W."/>
            <person name="Crous P.W."/>
            <person name="Grigoriev I.V."/>
        </authorList>
    </citation>
    <scope>NUCLEOTIDE SEQUENCE</scope>
    <source>
        <strain evidence="2 4">CBS 781.70</strain>
    </source>
</reference>
<evidence type="ECO:0000313" key="3">
    <source>
        <dbReference type="Proteomes" id="UP000504638"/>
    </source>
</evidence>
<dbReference type="AlphaFoldDB" id="A0A6G1FRC4"/>
<feature type="region of interest" description="Disordered" evidence="1">
    <location>
        <begin position="1"/>
        <end position="28"/>
    </location>
</feature>
<dbReference type="Proteomes" id="UP000504638">
    <property type="component" value="Unplaced"/>
</dbReference>
<dbReference type="RefSeq" id="XP_033529870.1">
    <property type="nucleotide sequence ID" value="XM_033682276.1"/>
</dbReference>
<sequence length="207" mass="22927">DTHLPRAPKDLLAGPGDILPTPPHSVCPRHRARFTTQSPRTVLSAAPNDANLAFGEREGEIAADNEMATSDADPACSDIASSNSSTDPNLTPRWLLTSRPLCLHCGFIRWSASTHARYRCSCAATCDVCGTVDAETWERVGYAQVEGSGLVGYYFFREDERRGWEREAVGLREAVGRGWVWGREEWRGRGEWWVKYVMVVLGDGEGE</sequence>
<reference evidence="4" key="2">
    <citation type="submission" date="2020-04" db="EMBL/GenBank/DDBJ databases">
        <authorList>
            <consortium name="NCBI Genome Project"/>
        </authorList>
    </citation>
    <scope>NUCLEOTIDE SEQUENCE</scope>
    <source>
        <strain evidence="4">CBS 781.70</strain>
    </source>
</reference>
<accession>A0A6G1FRC4</accession>
<gene>
    <name evidence="2 4" type="ORF">P152DRAFT_498098</name>
</gene>
<name>A0A6G1FRC4_9PEZI</name>
<dbReference type="GeneID" id="54422846"/>